<dbReference type="Proteomes" id="UP001148184">
    <property type="component" value="Unassembled WGS sequence"/>
</dbReference>
<dbReference type="RefSeq" id="WP_273893806.1">
    <property type="nucleotide sequence ID" value="NZ_JAMDGP010000016.1"/>
</dbReference>
<evidence type="ECO:0000313" key="1">
    <source>
        <dbReference type="EMBL" id="MDD1015100.1"/>
    </source>
</evidence>
<proteinExistence type="predicted"/>
<organism evidence="1 2">
    <name type="scientific">Pseudomonas rubra</name>
    <dbReference type="NCBI Taxonomy" id="2942627"/>
    <lineage>
        <taxon>Bacteria</taxon>
        <taxon>Pseudomonadati</taxon>
        <taxon>Pseudomonadota</taxon>
        <taxon>Gammaproteobacteria</taxon>
        <taxon>Pseudomonadales</taxon>
        <taxon>Pseudomonadaceae</taxon>
        <taxon>Pseudomonas</taxon>
    </lineage>
</organism>
<protein>
    <submittedName>
        <fullName evidence="1">Uncharacterized protein</fullName>
    </submittedName>
</protein>
<gene>
    <name evidence="1" type="ORF">M5G17_15640</name>
</gene>
<accession>A0ABT5PA51</accession>
<name>A0ABT5PA51_9PSED</name>
<dbReference type="EMBL" id="JAMDGZ010000032">
    <property type="protein sequence ID" value="MDD1015100.1"/>
    <property type="molecule type" value="Genomic_DNA"/>
</dbReference>
<keyword evidence="2" id="KW-1185">Reference proteome</keyword>
<comment type="caution">
    <text evidence="1">The sequence shown here is derived from an EMBL/GenBank/DDBJ whole genome shotgun (WGS) entry which is preliminary data.</text>
</comment>
<reference evidence="1 2" key="1">
    <citation type="submission" date="2022-05" db="EMBL/GenBank/DDBJ databases">
        <title>Novel Pseudomonas spp. Isolated from a Rainbow Trout Aquaculture Facility.</title>
        <authorList>
            <person name="Testerman T."/>
            <person name="Graf J."/>
        </authorList>
    </citation>
    <scope>NUCLEOTIDE SEQUENCE [LARGE SCALE GENOMIC DNA]</scope>
    <source>
        <strain evidence="1 2">ID1025</strain>
    </source>
</reference>
<sequence length="281" mass="31079">MDPLAFPGGVDHSAFTEQSQRNSHLNAVLSIWEKEYHISAQSFSVTELAGHILLTARGGIQPVGLLIPLTLLPVAGEFVFNLHEQKDVQILLGGRVVPVNRGDLHLKVTGVAGQPTASYEGFFNITLEHWGTLFRCSNFLFTNSGRPVESGVQSDGRENRLVATRRSSYQTSTWTAREFNLSQGPGTVFLFFRAEFTMFISIDESKIPVSGSYKFDLEKDGESIYFILEGGFVLPYGEINLQVEKGEGTLPKRITGSFRVRNEDMISSIVCEDFSISSNSS</sequence>
<evidence type="ECO:0000313" key="2">
    <source>
        <dbReference type="Proteomes" id="UP001148184"/>
    </source>
</evidence>